<protein>
    <submittedName>
        <fullName evidence="2">HNH endonuclease</fullName>
    </submittedName>
</protein>
<sequence>MSKYTKEKIEPDVRTKVWEYYCGHTTRGKCLSCNSNEIRLDEFQTGHVIAESNGGKLTITNLRPICQKCNGRMHTKNMREFIEARGYILSPHFNGYIDKHVDINQIKQDYAKSYSQLIELHPGYVAGLVKHYNEYIESDLRVKKIDINNDITNCQSCAEFIEDSIIMTGDVNQFITLDKLYDNYIQWSKIVYPTKIPMSKNNTMEIFISEFGEMVNTGFRGIIWLPIYKTMLNDQYDILNDTSASYNAIRASYDLMNGCTIQHKYCHEFAEKYITKTKNKTDTLTVHDIYNKYRGWFVITHKNQPLISDDEIKIFMKDILGDMLLSSFYGIKWTEHKKTTTKKLLYKIYAPYNSRTPNILYDRTDLFNKLSITELANIVKFNKYRYKTDDKNEMIKYIINKIAHHKYDEYLEISLRLLDDNTIYNICADIGEPIMNDKNILLATSKICRNICGGNIIVQITDYIKA</sequence>
<keyword evidence="2" id="KW-0255">Endonuclease</keyword>
<dbReference type="EMBL" id="MK072133">
    <property type="protein sequence ID" value="AYV79112.1"/>
    <property type="molecule type" value="Genomic_DNA"/>
</dbReference>
<organism evidence="2">
    <name type="scientific">Faunusvirus sp</name>
    <dbReference type="NCBI Taxonomy" id="2487766"/>
    <lineage>
        <taxon>Viruses</taxon>
        <taxon>Varidnaviria</taxon>
        <taxon>Bamfordvirae</taxon>
        <taxon>Nucleocytoviricota</taxon>
        <taxon>Megaviricetes</taxon>
        <taxon>Imitervirales</taxon>
        <taxon>Mimiviridae</taxon>
    </lineage>
</organism>
<gene>
    <name evidence="2" type="ORF">Faunusvirus2_59</name>
</gene>
<dbReference type="Gene3D" id="1.10.30.50">
    <property type="match status" value="1"/>
</dbReference>
<accession>A0A3G4ZW34</accession>
<dbReference type="InterPro" id="IPR029471">
    <property type="entry name" value="HNH_5"/>
</dbReference>
<name>A0A3G4ZW34_9VIRU</name>
<feature type="domain" description="HNH endonuclease 5" evidence="1">
    <location>
        <begin position="30"/>
        <end position="81"/>
    </location>
</feature>
<dbReference type="InterPro" id="IPR003615">
    <property type="entry name" value="HNH_nuc"/>
</dbReference>
<evidence type="ECO:0000313" key="2">
    <source>
        <dbReference type="EMBL" id="AYV79112.1"/>
    </source>
</evidence>
<reference evidence="2" key="1">
    <citation type="submission" date="2018-10" db="EMBL/GenBank/DDBJ databases">
        <title>Hidden diversity of soil giant viruses.</title>
        <authorList>
            <person name="Schulz F."/>
            <person name="Alteio L."/>
            <person name="Goudeau D."/>
            <person name="Ryan E.M."/>
            <person name="Malmstrom R.R."/>
            <person name="Blanchard J."/>
            <person name="Woyke T."/>
        </authorList>
    </citation>
    <scope>NUCLEOTIDE SEQUENCE</scope>
    <source>
        <strain evidence="2">FNV1</strain>
    </source>
</reference>
<dbReference type="Pfam" id="PF14279">
    <property type="entry name" value="HNH_5"/>
    <property type="match status" value="1"/>
</dbReference>
<dbReference type="CDD" id="cd00085">
    <property type="entry name" value="HNHc"/>
    <property type="match status" value="1"/>
</dbReference>
<evidence type="ECO:0000259" key="1">
    <source>
        <dbReference type="Pfam" id="PF14279"/>
    </source>
</evidence>
<keyword evidence="2" id="KW-0378">Hydrolase</keyword>
<proteinExistence type="predicted"/>
<keyword evidence="2" id="KW-0540">Nuclease</keyword>
<dbReference type="GO" id="GO:0004519">
    <property type="term" value="F:endonuclease activity"/>
    <property type="evidence" value="ECO:0007669"/>
    <property type="project" value="UniProtKB-KW"/>
</dbReference>